<name>A0ABQ9H3Y7_9NEOP</name>
<reference evidence="1 2" key="1">
    <citation type="submission" date="2023-02" db="EMBL/GenBank/DDBJ databases">
        <title>LHISI_Scaffold_Assembly.</title>
        <authorList>
            <person name="Stuart O.P."/>
            <person name="Cleave R."/>
            <person name="Magrath M.J.L."/>
            <person name="Mikheyev A.S."/>
        </authorList>
    </citation>
    <scope>NUCLEOTIDE SEQUENCE [LARGE SCALE GENOMIC DNA]</scope>
    <source>
        <strain evidence="1">Daus_M_001</strain>
        <tissue evidence="1">Leg muscle</tissue>
    </source>
</reference>
<evidence type="ECO:0000313" key="1">
    <source>
        <dbReference type="EMBL" id="KAJ8878888.1"/>
    </source>
</evidence>
<sequence>MNAWPSFESGPIASEHCALASAKVTRGSRSKVKKGVDIKAAAAAKFIVPVSTLGKHYKDSERKIGGGRKQEISEEFETDMAKYKEVCAVYGEGITRSETLELVKEYVEHSKWKTRWRNNKPSDDWLNLFFKRHPDLRIRNGKQLSNQRVRGADTFIVNSFYKDLQKLYIKEKKTEESCRYIYNCDESSFSDDPNYVRVIAKKCNKRVSKNIAGTGTTNANVLACEAADGTKMPPFIIFSGTYVWSTWIPKDDYPGTAFLHTGLFPADTSKFPEEAYNPIKLQRFKAIEKDKALKDLYGTLIHLGLLFRQLSFILLKKKDNIDEILGTPLPEEGQPGCSSWTAEDCVQHPTKSESFIQYKLTENVLKSTPKVSRKRKKISDQKGEILISVKDVKPEEKKE</sequence>
<organism evidence="1 2">
    <name type="scientific">Dryococelus australis</name>
    <dbReference type="NCBI Taxonomy" id="614101"/>
    <lineage>
        <taxon>Eukaryota</taxon>
        <taxon>Metazoa</taxon>
        <taxon>Ecdysozoa</taxon>
        <taxon>Arthropoda</taxon>
        <taxon>Hexapoda</taxon>
        <taxon>Insecta</taxon>
        <taxon>Pterygota</taxon>
        <taxon>Neoptera</taxon>
        <taxon>Polyneoptera</taxon>
        <taxon>Phasmatodea</taxon>
        <taxon>Verophasmatodea</taxon>
        <taxon>Anareolatae</taxon>
        <taxon>Phasmatidae</taxon>
        <taxon>Eurycanthinae</taxon>
        <taxon>Dryococelus</taxon>
    </lineage>
</organism>
<accession>A0ABQ9H3Y7</accession>
<proteinExistence type="predicted"/>
<protein>
    <recommendedName>
        <fullName evidence="3">HTH CENPB-type domain-containing protein</fullName>
    </recommendedName>
</protein>
<comment type="caution">
    <text evidence="1">The sequence shown here is derived from an EMBL/GenBank/DDBJ whole genome shotgun (WGS) entry which is preliminary data.</text>
</comment>
<keyword evidence="2" id="KW-1185">Reference proteome</keyword>
<dbReference type="Proteomes" id="UP001159363">
    <property type="component" value="Chromosome 6"/>
</dbReference>
<dbReference type="EMBL" id="JARBHB010000007">
    <property type="protein sequence ID" value="KAJ8878888.1"/>
    <property type="molecule type" value="Genomic_DNA"/>
</dbReference>
<gene>
    <name evidence="1" type="ORF">PR048_019487</name>
</gene>
<evidence type="ECO:0008006" key="3">
    <source>
        <dbReference type="Google" id="ProtNLM"/>
    </source>
</evidence>
<evidence type="ECO:0000313" key="2">
    <source>
        <dbReference type="Proteomes" id="UP001159363"/>
    </source>
</evidence>